<evidence type="ECO:0000256" key="4">
    <source>
        <dbReference type="ARBA" id="ARBA00023212"/>
    </source>
</evidence>
<accession>A0ABD2XFP3</accession>
<organism evidence="8 9">
    <name type="scientific">Trichogramma kaykai</name>
    <dbReference type="NCBI Taxonomy" id="54128"/>
    <lineage>
        <taxon>Eukaryota</taxon>
        <taxon>Metazoa</taxon>
        <taxon>Ecdysozoa</taxon>
        <taxon>Arthropoda</taxon>
        <taxon>Hexapoda</taxon>
        <taxon>Insecta</taxon>
        <taxon>Pterygota</taxon>
        <taxon>Neoptera</taxon>
        <taxon>Endopterygota</taxon>
        <taxon>Hymenoptera</taxon>
        <taxon>Apocrita</taxon>
        <taxon>Proctotrupomorpha</taxon>
        <taxon>Chalcidoidea</taxon>
        <taxon>Trichogrammatidae</taxon>
        <taxon>Trichogramma</taxon>
    </lineage>
</organism>
<evidence type="ECO:0000313" key="8">
    <source>
        <dbReference type="EMBL" id="KAL3403975.1"/>
    </source>
</evidence>
<evidence type="ECO:0000256" key="5">
    <source>
        <dbReference type="RuleBase" id="RU363050"/>
    </source>
</evidence>
<evidence type="ECO:0000259" key="6">
    <source>
        <dbReference type="Pfam" id="PF04130"/>
    </source>
</evidence>
<evidence type="ECO:0000313" key="9">
    <source>
        <dbReference type="Proteomes" id="UP001627154"/>
    </source>
</evidence>
<keyword evidence="2 5" id="KW-0963">Cytoplasm</keyword>
<dbReference type="InterPro" id="IPR040457">
    <property type="entry name" value="GCP_C"/>
</dbReference>
<dbReference type="Pfam" id="PF17681">
    <property type="entry name" value="GCP_N_terminal"/>
    <property type="match status" value="1"/>
</dbReference>
<comment type="subcellular location">
    <subcellularLocation>
        <location evidence="5">Cytoplasm</location>
        <location evidence="5">Cytoskeleton</location>
        <location evidence="5">Microtubule organizing center</location>
    </subcellularLocation>
</comment>
<dbReference type="PANTHER" id="PTHR19302">
    <property type="entry name" value="GAMMA TUBULIN COMPLEX PROTEIN"/>
    <property type="match status" value="1"/>
</dbReference>
<sequence length="1010" mass="117822">MGTKILSDIHRDLKLLITAISGFEESHEGFPICERFALSQIKHHRYLSVNSNAVKREIEEITQKFLIHGKYDVAKEFKELVESFLTCFDFERHPQYDLQWSLLSLLLNLANETNKSEISTLLSRDRSLNGHNSSTEEEKLEEIDWAQYLKEGQEEFFNQYYSDSDSDWSEDENDGQLNLSSYKQENEPNEKKSHIIHNFIEISSREQINDLPQQIISKNWLKNNVQTFWWNELDWHQHRVDSPFAAAHFNEVWKKSTLRNRKVTSTISEYQACRELLWMFHAQSTMTLYQEEANSKFSVKEATIPSLTTVAFKSMLRSFCQYYTMIKDIENFLENVLRMKESSENYHKPSFTYETYATMVQHELLKIKTGLSDFEIEVMKQGTILLMNLYIVHFINQFYTFYVTDSQKTFLSISKLLKVQLDKIKTIYEIHKTVTEDWEKSENWQSASKLLSKLFHKIQNCSKPDAINLCVSLYLSCLSVYLNIVDVWLSQGRLEDWRDEFLIARCTETTETSSRGYSRCLEEFVVRTLDSICLEDPVMKILMHKVYHMGRSVELLATLDRMSDLWNMTEKEHVFSGSLREECLKEISLESAKYDKSLIPSDCIDSTSVTLAIRVPNCSRSIDDVEQAITQQVMATNNPFFSKALETFIPPEDDVIDSSSTRLIKNVTTSIDFVNKTRVVPPWRRILELVIGRVLDAKFSGASKLVKDILMKEYKLDAKLKLMRSVYMMESHVMNKFCNLIFNEIESNRMWNNSYYVTCLLGEVLTHEWPESTSHWSITVANIRTVKVLEAVDGIKLHYAAGWPINMLLSEETLDKYNQIFRFELKLKWAMWTLNNLKFNDLNRVDDSIVHDTIQNFHIKRLECLRFWLMHAVGSIHTYLSGQVLQGLGQKLVKDLAQAENFEAIVTIHNEYVENVYEHCLQTEEFSDLTRAIHKLLEMCHEVRAKWKPDSLSFIGKALDDLENDYVKYHAYLALGLHNAVQHKDADYLTGLSSAFSCSMPSTQNSDIHK</sequence>
<evidence type="ECO:0000259" key="7">
    <source>
        <dbReference type="Pfam" id="PF17681"/>
    </source>
</evidence>
<comment type="caution">
    <text evidence="8">The sequence shown here is derived from an EMBL/GenBank/DDBJ whole genome shotgun (WGS) entry which is preliminary data.</text>
</comment>
<dbReference type="Gene3D" id="1.20.120.1900">
    <property type="entry name" value="Gamma-tubulin complex, C-terminal domain"/>
    <property type="match status" value="1"/>
</dbReference>
<dbReference type="AlphaFoldDB" id="A0ABD2XFP3"/>
<evidence type="ECO:0000256" key="2">
    <source>
        <dbReference type="ARBA" id="ARBA00022490"/>
    </source>
</evidence>
<feature type="domain" description="Gamma tubulin complex component C-terminal" evidence="6">
    <location>
        <begin position="718"/>
        <end position="945"/>
    </location>
</feature>
<evidence type="ECO:0000256" key="1">
    <source>
        <dbReference type="ARBA" id="ARBA00010337"/>
    </source>
</evidence>
<keyword evidence="4 5" id="KW-0206">Cytoskeleton</keyword>
<feature type="domain" description="Gamma tubulin complex component protein N-terminal" evidence="7">
    <location>
        <begin position="274"/>
        <end position="634"/>
    </location>
</feature>
<dbReference type="InterPro" id="IPR042241">
    <property type="entry name" value="GCP_C_sf"/>
</dbReference>
<dbReference type="PANTHER" id="PTHR19302:SF33">
    <property type="entry name" value="GAMMA-TUBULIN COMPLEX COMPONENT 5"/>
    <property type="match status" value="1"/>
</dbReference>
<protein>
    <recommendedName>
        <fullName evidence="5">Gamma-tubulin complex component</fullName>
    </recommendedName>
</protein>
<keyword evidence="9" id="KW-1185">Reference proteome</keyword>
<keyword evidence="3 5" id="KW-0493">Microtubule</keyword>
<evidence type="ECO:0000256" key="3">
    <source>
        <dbReference type="ARBA" id="ARBA00022701"/>
    </source>
</evidence>
<dbReference type="CDD" id="cd22572">
    <property type="entry name" value="GCP5_NTD"/>
    <property type="match status" value="1"/>
</dbReference>
<dbReference type="GO" id="GO:0005874">
    <property type="term" value="C:microtubule"/>
    <property type="evidence" value="ECO:0007669"/>
    <property type="project" value="UniProtKB-KW"/>
</dbReference>
<dbReference type="GO" id="GO:0005815">
    <property type="term" value="C:microtubule organizing center"/>
    <property type="evidence" value="ECO:0007669"/>
    <property type="project" value="UniProtKB-SubCell"/>
</dbReference>
<comment type="similarity">
    <text evidence="1 5">Belongs to the TUBGCP family.</text>
</comment>
<name>A0ABD2XFP3_9HYME</name>
<gene>
    <name evidence="8" type="ORF">TKK_003368</name>
</gene>
<dbReference type="EMBL" id="JBJJXI010000027">
    <property type="protein sequence ID" value="KAL3403975.1"/>
    <property type="molecule type" value="Genomic_DNA"/>
</dbReference>
<dbReference type="InterPro" id="IPR041470">
    <property type="entry name" value="GCP_N"/>
</dbReference>
<proteinExistence type="inferred from homology"/>
<dbReference type="InterPro" id="IPR007259">
    <property type="entry name" value="GCP"/>
</dbReference>
<dbReference type="Pfam" id="PF04130">
    <property type="entry name" value="GCP_C_terminal"/>
    <property type="match status" value="1"/>
</dbReference>
<dbReference type="InterPro" id="IPR059169">
    <property type="entry name" value="GCP5_N_ext"/>
</dbReference>
<dbReference type="Proteomes" id="UP001627154">
    <property type="component" value="Unassembled WGS sequence"/>
</dbReference>
<reference evidence="8 9" key="1">
    <citation type="journal article" date="2024" name="bioRxiv">
        <title>A reference genome for Trichogramma kaykai: A tiny desert-dwelling parasitoid wasp with competing sex-ratio distorters.</title>
        <authorList>
            <person name="Culotta J."/>
            <person name="Lindsey A.R."/>
        </authorList>
    </citation>
    <scope>NUCLEOTIDE SEQUENCE [LARGE SCALE GENOMIC DNA]</scope>
    <source>
        <strain evidence="8 9">KSX58</strain>
    </source>
</reference>